<dbReference type="EMBL" id="SRLO01000301">
    <property type="protein sequence ID" value="TNN62097.1"/>
    <property type="molecule type" value="Genomic_DNA"/>
</dbReference>
<proteinExistence type="predicted"/>
<sequence>MSKLLTCSCFIWPVQRQPSSLWMQRMGSARICISSSGSGTVCSERYLRQQTTKTGGALPGLSEGQMNECHGSLGHPYPDLIVKYLHM</sequence>
<reference evidence="1 2" key="1">
    <citation type="submission" date="2019-03" db="EMBL/GenBank/DDBJ databases">
        <title>First draft genome of Liparis tanakae, snailfish: a comprehensive survey of snailfish specific genes.</title>
        <authorList>
            <person name="Kim W."/>
            <person name="Song I."/>
            <person name="Jeong J.-H."/>
            <person name="Kim D."/>
            <person name="Kim S."/>
            <person name="Ryu S."/>
            <person name="Song J.Y."/>
            <person name="Lee S.K."/>
        </authorList>
    </citation>
    <scope>NUCLEOTIDE SEQUENCE [LARGE SCALE GENOMIC DNA]</scope>
    <source>
        <tissue evidence="1">Muscle</tissue>
    </source>
</reference>
<dbReference type="AlphaFoldDB" id="A0A4Z2H855"/>
<evidence type="ECO:0000313" key="2">
    <source>
        <dbReference type="Proteomes" id="UP000314294"/>
    </source>
</evidence>
<protein>
    <submittedName>
        <fullName evidence="1">Uncharacterized protein</fullName>
    </submittedName>
</protein>
<evidence type="ECO:0000313" key="1">
    <source>
        <dbReference type="EMBL" id="TNN62097.1"/>
    </source>
</evidence>
<accession>A0A4Z2H855</accession>
<dbReference type="Proteomes" id="UP000314294">
    <property type="component" value="Unassembled WGS sequence"/>
</dbReference>
<name>A0A4Z2H855_9TELE</name>
<organism evidence="1 2">
    <name type="scientific">Liparis tanakae</name>
    <name type="common">Tanaka's snailfish</name>
    <dbReference type="NCBI Taxonomy" id="230148"/>
    <lineage>
        <taxon>Eukaryota</taxon>
        <taxon>Metazoa</taxon>
        <taxon>Chordata</taxon>
        <taxon>Craniata</taxon>
        <taxon>Vertebrata</taxon>
        <taxon>Euteleostomi</taxon>
        <taxon>Actinopterygii</taxon>
        <taxon>Neopterygii</taxon>
        <taxon>Teleostei</taxon>
        <taxon>Neoteleostei</taxon>
        <taxon>Acanthomorphata</taxon>
        <taxon>Eupercaria</taxon>
        <taxon>Perciformes</taxon>
        <taxon>Cottioidei</taxon>
        <taxon>Cottales</taxon>
        <taxon>Liparidae</taxon>
        <taxon>Liparis</taxon>
    </lineage>
</organism>
<keyword evidence="2" id="KW-1185">Reference proteome</keyword>
<comment type="caution">
    <text evidence="1">The sequence shown here is derived from an EMBL/GenBank/DDBJ whole genome shotgun (WGS) entry which is preliminary data.</text>
</comment>
<gene>
    <name evidence="1" type="ORF">EYF80_027689</name>
</gene>